<dbReference type="InterPro" id="IPR055081">
    <property type="entry name" value="NLP1-9_GAF"/>
</dbReference>
<comment type="caution">
    <text evidence="2">The sequence shown here is derived from an EMBL/GenBank/DDBJ whole genome shotgun (WGS) entry which is preliminary data.</text>
</comment>
<evidence type="ECO:0000313" key="3">
    <source>
        <dbReference type="Proteomes" id="UP000823674"/>
    </source>
</evidence>
<proteinExistence type="predicted"/>
<dbReference type="EMBL" id="JADBGQ010000009">
    <property type="protein sequence ID" value="KAG5380080.1"/>
    <property type="molecule type" value="Genomic_DNA"/>
</dbReference>
<dbReference type="InterPro" id="IPR045012">
    <property type="entry name" value="NLP"/>
</dbReference>
<reference evidence="2 3" key="1">
    <citation type="submission" date="2021-03" db="EMBL/GenBank/DDBJ databases">
        <authorList>
            <person name="King G.J."/>
            <person name="Bancroft I."/>
            <person name="Baten A."/>
            <person name="Bloomfield J."/>
            <person name="Borpatragohain P."/>
            <person name="He Z."/>
            <person name="Irish N."/>
            <person name="Irwin J."/>
            <person name="Liu K."/>
            <person name="Mauleon R.P."/>
            <person name="Moore J."/>
            <person name="Morris R."/>
            <person name="Ostergaard L."/>
            <person name="Wang B."/>
            <person name="Wells R."/>
        </authorList>
    </citation>
    <scope>NUCLEOTIDE SEQUENCE [LARGE SCALE GENOMIC DNA]</scope>
    <source>
        <strain evidence="2">R-o-18</strain>
        <tissue evidence="2">Leaf</tissue>
    </source>
</reference>
<evidence type="ECO:0000313" key="2">
    <source>
        <dbReference type="EMBL" id="KAG5380080.1"/>
    </source>
</evidence>
<protein>
    <recommendedName>
        <fullName evidence="1">PB1 domain-containing protein</fullName>
    </recommendedName>
</protein>
<feature type="non-terminal residue" evidence="2">
    <location>
        <position position="182"/>
    </location>
</feature>
<dbReference type="SUPFAM" id="SSF54277">
    <property type="entry name" value="CAD &amp; PB1 domains"/>
    <property type="match status" value="1"/>
</dbReference>
<name>A0ABQ7L381_BRACM</name>
<dbReference type="Pfam" id="PF00564">
    <property type="entry name" value="PB1"/>
    <property type="match status" value="1"/>
</dbReference>
<feature type="domain" description="PB1" evidence="1">
    <location>
        <begin position="51"/>
        <end position="152"/>
    </location>
</feature>
<dbReference type="Gene3D" id="3.10.20.90">
    <property type="entry name" value="Phosphatidylinositol 3-kinase Catalytic Subunit, Chain A, domain 1"/>
    <property type="match status" value="1"/>
</dbReference>
<dbReference type="SMART" id="SM00666">
    <property type="entry name" value="PB1"/>
    <property type="match status" value="1"/>
</dbReference>
<dbReference type="InterPro" id="IPR000270">
    <property type="entry name" value="PB1_dom"/>
</dbReference>
<dbReference type="InterPro" id="IPR053793">
    <property type="entry name" value="PB1-like"/>
</dbReference>
<dbReference type="Pfam" id="PF22922">
    <property type="entry name" value="GAF_NLP"/>
    <property type="match status" value="1"/>
</dbReference>
<dbReference type="Proteomes" id="UP000823674">
    <property type="component" value="Chromosome A07"/>
</dbReference>
<dbReference type="PANTHER" id="PTHR32002">
    <property type="entry name" value="PROTEIN NLP8"/>
    <property type="match status" value="1"/>
</dbReference>
<evidence type="ECO:0000259" key="1">
    <source>
        <dbReference type="PROSITE" id="PS51745"/>
    </source>
</evidence>
<accession>A0ABQ7L381</accession>
<dbReference type="PANTHER" id="PTHR32002:SF36">
    <property type="entry name" value="PROTEIN NLP5"/>
    <property type="match status" value="1"/>
</dbReference>
<keyword evidence="3" id="KW-1185">Reference proteome</keyword>
<sequence length="182" mass="21232">MDEEAVDLRSTEVPISPSLKGPDFSYQAALPEIRNLLRCECETHKLPLALWCETNVNKEDPTNVTLSRSCKETQLSPSTPSQEVDFLRIKVSYEEEKIRFRMQNSQDVSRYDLKYLDEDDEWVLLRCDDDVEECVDVCRSFPGKTIKLCFSSLLIIYKNVLISVEAFLDSKKRHFRRRDNDV</sequence>
<dbReference type="PROSITE" id="PS51745">
    <property type="entry name" value="PB1"/>
    <property type="match status" value="1"/>
</dbReference>
<organism evidence="2 3">
    <name type="scientific">Brassica rapa subsp. trilocularis</name>
    <dbReference type="NCBI Taxonomy" id="1813537"/>
    <lineage>
        <taxon>Eukaryota</taxon>
        <taxon>Viridiplantae</taxon>
        <taxon>Streptophyta</taxon>
        <taxon>Embryophyta</taxon>
        <taxon>Tracheophyta</taxon>
        <taxon>Spermatophyta</taxon>
        <taxon>Magnoliopsida</taxon>
        <taxon>eudicotyledons</taxon>
        <taxon>Gunneridae</taxon>
        <taxon>Pentapetalae</taxon>
        <taxon>rosids</taxon>
        <taxon>malvids</taxon>
        <taxon>Brassicales</taxon>
        <taxon>Brassicaceae</taxon>
        <taxon>Brassiceae</taxon>
        <taxon>Brassica</taxon>
    </lineage>
</organism>
<gene>
    <name evidence="2" type="primary">A07p035100.1_BraROA</name>
    <name evidence="2" type="ORF">IGI04_027922</name>
</gene>